<dbReference type="Proteomes" id="UP001501321">
    <property type="component" value="Unassembled WGS sequence"/>
</dbReference>
<keyword evidence="2" id="KW-1185">Reference proteome</keyword>
<proteinExistence type="predicted"/>
<reference evidence="2" key="1">
    <citation type="journal article" date="2019" name="Int. J. Syst. Evol. Microbiol.">
        <title>The Global Catalogue of Microorganisms (GCM) 10K type strain sequencing project: providing services to taxonomists for standard genome sequencing and annotation.</title>
        <authorList>
            <consortium name="The Broad Institute Genomics Platform"/>
            <consortium name="The Broad Institute Genome Sequencing Center for Infectious Disease"/>
            <person name="Wu L."/>
            <person name="Ma J."/>
        </authorList>
    </citation>
    <scope>NUCLEOTIDE SEQUENCE [LARGE SCALE GENOMIC DNA]</scope>
    <source>
        <strain evidence="2">JCM 32226</strain>
    </source>
</reference>
<evidence type="ECO:0000313" key="1">
    <source>
        <dbReference type="EMBL" id="GAA4493671.1"/>
    </source>
</evidence>
<organism evidence="1 2">
    <name type="scientific">Pseudaeromonas paramecii</name>
    <dbReference type="NCBI Taxonomy" id="2138166"/>
    <lineage>
        <taxon>Bacteria</taxon>
        <taxon>Pseudomonadati</taxon>
        <taxon>Pseudomonadota</taxon>
        <taxon>Gammaproteobacteria</taxon>
        <taxon>Aeromonadales</taxon>
        <taxon>Aeromonadaceae</taxon>
        <taxon>Pseudaeromonas</taxon>
    </lineage>
</organism>
<dbReference type="EMBL" id="BAABFC010000001">
    <property type="protein sequence ID" value="GAA4493671.1"/>
    <property type="molecule type" value="Genomic_DNA"/>
</dbReference>
<accession>A0ABP8PXP2</accession>
<dbReference type="RefSeq" id="WP_345009586.1">
    <property type="nucleotide sequence ID" value="NZ_BAABFC010000001.1"/>
</dbReference>
<gene>
    <name evidence="1" type="ORF">GCM10023095_04290</name>
</gene>
<protein>
    <submittedName>
        <fullName evidence="1">Uncharacterized protein</fullName>
    </submittedName>
</protein>
<comment type="caution">
    <text evidence="1">The sequence shown here is derived from an EMBL/GenBank/DDBJ whole genome shotgun (WGS) entry which is preliminary data.</text>
</comment>
<sequence>MNSYKVTNPAVIAIYEQMMDQVRALKAEALAFAEKFDAKPCYCNEVSQFRFSGLILTEYHQRADAVLWTYPARCGGTSWPRRSLKKRPAWSQEDFAAKKAELAELQRAYEEAWPVIDKVDRDPLWDAIGTSWGELAFSGISLFFVDGELYLSTRLELKNCTEILGSEYTAAEKRMMEKAA</sequence>
<name>A0ABP8PXP2_9GAMM</name>
<evidence type="ECO:0000313" key="2">
    <source>
        <dbReference type="Proteomes" id="UP001501321"/>
    </source>
</evidence>